<organism evidence="1 2">
    <name type="scientific">Elysia marginata</name>
    <dbReference type="NCBI Taxonomy" id="1093978"/>
    <lineage>
        <taxon>Eukaryota</taxon>
        <taxon>Metazoa</taxon>
        <taxon>Spiralia</taxon>
        <taxon>Lophotrochozoa</taxon>
        <taxon>Mollusca</taxon>
        <taxon>Gastropoda</taxon>
        <taxon>Heterobranchia</taxon>
        <taxon>Euthyneura</taxon>
        <taxon>Panpulmonata</taxon>
        <taxon>Sacoglossa</taxon>
        <taxon>Placobranchoidea</taxon>
        <taxon>Plakobranchidae</taxon>
        <taxon>Elysia</taxon>
    </lineage>
</organism>
<dbReference type="AlphaFoldDB" id="A0AAV4FK62"/>
<accession>A0AAV4FK62</accession>
<protein>
    <submittedName>
        <fullName evidence="1">Uncharacterized protein</fullName>
    </submittedName>
</protein>
<evidence type="ECO:0000313" key="2">
    <source>
        <dbReference type="Proteomes" id="UP000762676"/>
    </source>
</evidence>
<evidence type="ECO:0000313" key="1">
    <source>
        <dbReference type="EMBL" id="GFR73739.1"/>
    </source>
</evidence>
<dbReference type="EMBL" id="BMAT01007891">
    <property type="protein sequence ID" value="GFR73739.1"/>
    <property type="molecule type" value="Genomic_DNA"/>
</dbReference>
<reference evidence="1 2" key="1">
    <citation type="journal article" date="2021" name="Elife">
        <title>Chloroplast acquisition without the gene transfer in kleptoplastic sea slugs, Plakobranchus ocellatus.</title>
        <authorList>
            <person name="Maeda T."/>
            <person name="Takahashi S."/>
            <person name="Yoshida T."/>
            <person name="Shimamura S."/>
            <person name="Takaki Y."/>
            <person name="Nagai Y."/>
            <person name="Toyoda A."/>
            <person name="Suzuki Y."/>
            <person name="Arimoto A."/>
            <person name="Ishii H."/>
            <person name="Satoh N."/>
            <person name="Nishiyama T."/>
            <person name="Hasebe M."/>
            <person name="Maruyama T."/>
            <person name="Minagawa J."/>
            <person name="Obokata J."/>
            <person name="Shigenobu S."/>
        </authorList>
    </citation>
    <scope>NUCLEOTIDE SEQUENCE [LARGE SCALE GENOMIC DNA]</scope>
</reference>
<keyword evidence="2" id="KW-1185">Reference proteome</keyword>
<name>A0AAV4FK62_9GAST</name>
<dbReference type="Proteomes" id="UP000762676">
    <property type="component" value="Unassembled WGS sequence"/>
</dbReference>
<gene>
    <name evidence="1" type="ORF">ElyMa_003876200</name>
</gene>
<proteinExistence type="predicted"/>
<comment type="caution">
    <text evidence="1">The sequence shown here is derived from an EMBL/GenBank/DDBJ whole genome shotgun (WGS) entry which is preliminary data.</text>
</comment>
<sequence>MEGTKQWLACDVWLDLELADDAMTTGQDKKFPPAQVYLRCRGLMGRDVFPFLVHEVPAAGNGLDTGSSRRIFIAGFCLTAAGRGFFSTRTLAGAPAQYGNCASRKQCKLLDCILAKKIMDSQENLKSVNSVKEVPSSKAGHISHGRDCHVRQVTPDRHLATVRNKIKIGRLSGTLGHFTEKENLTTSSQK</sequence>